<evidence type="ECO:0008006" key="3">
    <source>
        <dbReference type="Google" id="ProtNLM"/>
    </source>
</evidence>
<dbReference type="Proteomes" id="UP000306918">
    <property type="component" value="Unassembled WGS sequence"/>
</dbReference>
<comment type="caution">
    <text evidence="1">The sequence shown here is derived from an EMBL/GenBank/DDBJ whole genome shotgun (WGS) entry which is preliminary data.</text>
</comment>
<proteinExistence type="predicted"/>
<gene>
    <name evidence="1" type="ORF">FAM09_13910</name>
</gene>
<keyword evidence="2" id="KW-1185">Reference proteome</keyword>
<sequence>MSYRAYVLLYRKIMQTRTVDLYFPLKNDNALSHPGMPQFFGGQEELQDKIDYEIVYREAAEESNNAFLLADSKGIVPVFSGTGFTYYISSDFIGDDKELGPIKNNEMKSLNKLSIKADELKTFNCGELLRRLGINSPSKDFPSSETETAFNEAFKFLNTLAFDNTANNKQ</sequence>
<dbReference type="AlphaFoldDB" id="A0A4S8I1L5"/>
<evidence type="ECO:0000313" key="1">
    <source>
        <dbReference type="EMBL" id="THU39592.1"/>
    </source>
</evidence>
<name>A0A4S8I1L5_9BACT</name>
<reference evidence="1 2" key="1">
    <citation type="submission" date="2019-04" db="EMBL/GenBank/DDBJ databases">
        <title>Niastella caeni sp. nov., isolated from activated sludge.</title>
        <authorList>
            <person name="Sheng M."/>
        </authorList>
    </citation>
    <scope>NUCLEOTIDE SEQUENCE [LARGE SCALE GENOMIC DNA]</scope>
    <source>
        <strain evidence="1 2">HX-2-15</strain>
    </source>
</reference>
<dbReference type="RefSeq" id="WP_136577724.1">
    <property type="nucleotide sequence ID" value="NZ_STFF01000003.1"/>
</dbReference>
<accession>A0A4S8I1L5</accession>
<dbReference type="EMBL" id="STFF01000003">
    <property type="protein sequence ID" value="THU39592.1"/>
    <property type="molecule type" value="Genomic_DNA"/>
</dbReference>
<evidence type="ECO:0000313" key="2">
    <source>
        <dbReference type="Proteomes" id="UP000306918"/>
    </source>
</evidence>
<organism evidence="1 2">
    <name type="scientific">Niastella caeni</name>
    <dbReference type="NCBI Taxonomy" id="2569763"/>
    <lineage>
        <taxon>Bacteria</taxon>
        <taxon>Pseudomonadati</taxon>
        <taxon>Bacteroidota</taxon>
        <taxon>Chitinophagia</taxon>
        <taxon>Chitinophagales</taxon>
        <taxon>Chitinophagaceae</taxon>
        <taxon>Niastella</taxon>
    </lineage>
</organism>
<protein>
    <recommendedName>
        <fullName evidence="3">Nudix hydrolase domain-containing protein</fullName>
    </recommendedName>
</protein>